<dbReference type="InterPro" id="IPR020056">
    <property type="entry name" value="Rbsml_bL25/Gln-tRNA_synth_N"/>
</dbReference>
<dbReference type="Pfam" id="PF14693">
    <property type="entry name" value="Ribosomal_TL5_C"/>
    <property type="match status" value="1"/>
</dbReference>
<dbReference type="HAMAP" id="MF_01334">
    <property type="entry name" value="Ribosomal_bL25_CTC"/>
    <property type="match status" value="1"/>
</dbReference>
<evidence type="ECO:0000256" key="3">
    <source>
        <dbReference type="ARBA" id="ARBA00022980"/>
    </source>
</evidence>
<evidence type="ECO:0000256" key="5">
    <source>
        <dbReference type="HAMAP-Rule" id="MF_01334"/>
    </source>
</evidence>
<dbReference type="InterPro" id="IPR011035">
    <property type="entry name" value="Ribosomal_bL25/Gln-tRNA_synth"/>
</dbReference>
<keyword evidence="1 5" id="KW-0699">rRNA-binding</keyword>
<comment type="caution">
    <text evidence="9">The sequence shown here is derived from an EMBL/GenBank/DDBJ whole genome shotgun (WGS) entry which is preliminary data.</text>
</comment>
<keyword evidence="10" id="KW-1185">Reference proteome</keyword>
<organism evidence="9 10">
    <name type="scientific">Desulfallas thermosapovorans DSM 6562</name>
    <dbReference type="NCBI Taxonomy" id="1121431"/>
    <lineage>
        <taxon>Bacteria</taxon>
        <taxon>Bacillati</taxon>
        <taxon>Bacillota</taxon>
        <taxon>Clostridia</taxon>
        <taxon>Eubacteriales</taxon>
        <taxon>Desulfallaceae</taxon>
        <taxon>Desulfallas</taxon>
    </lineage>
</organism>
<dbReference type="Pfam" id="PF01386">
    <property type="entry name" value="Ribosomal_L25p"/>
    <property type="match status" value="1"/>
</dbReference>
<dbReference type="InterPro" id="IPR037121">
    <property type="entry name" value="Ribosomal_bL25_C"/>
</dbReference>
<dbReference type="GO" id="GO:0006412">
    <property type="term" value="P:translation"/>
    <property type="evidence" value="ECO:0007669"/>
    <property type="project" value="UniProtKB-UniRule"/>
</dbReference>
<evidence type="ECO:0000256" key="6">
    <source>
        <dbReference type="SAM" id="MobiDB-lite"/>
    </source>
</evidence>
<feature type="compositionally biased region" description="Low complexity" evidence="6">
    <location>
        <begin position="200"/>
        <end position="209"/>
    </location>
</feature>
<comment type="function">
    <text evidence="5">This is one of the proteins that binds to the 5S RNA in the ribosome where it forms part of the central protuberance.</text>
</comment>
<evidence type="ECO:0000313" key="9">
    <source>
        <dbReference type="EMBL" id="TYO96977.1"/>
    </source>
</evidence>
<evidence type="ECO:0000256" key="2">
    <source>
        <dbReference type="ARBA" id="ARBA00022884"/>
    </source>
</evidence>
<feature type="domain" description="Large ribosomal subunit protein bL25 L25" evidence="7">
    <location>
        <begin position="6"/>
        <end position="97"/>
    </location>
</feature>
<dbReference type="AlphaFoldDB" id="A0A5S4ZXX1"/>
<evidence type="ECO:0000256" key="4">
    <source>
        <dbReference type="ARBA" id="ARBA00023274"/>
    </source>
</evidence>
<accession>A0A5S4ZXX1</accession>
<gene>
    <name evidence="5" type="primary">rplY</name>
    <name evidence="5" type="synonym">ctc</name>
    <name evidence="9" type="ORF">LX24_00787</name>
</gene>
<dbReference type="Gene3D" id="2.170.120.20">
    <property type="entry name" value="Ribosomal protein L25, beta domain"/>
    <property type="match status" value="1"/>
</dbReference>
<name>A0A5S4ZXX1_9FIRM</name>
<dbReference type="InterPro" id="IPR029751">
    <property type="entry name" value="Ribosomal_L25_dom"/>
</dbReference>
<dbReference type="Gene3D" id="2.40.240.10">
    <property type="entry name" value="Ribosomal Protein L25, Chain P"/>
    <property type="match status" value="1"/>
</dbReference>
<dbReference type="GO" id="GO:0003735">
    <property type="term" value="F:structural constituent of ribosome"/>
    <property type="evidence" value="ECO:0007669"/>
    <property type="project" value="InterPro"/>
</dbReference>
<keyword evidence="3 5" id="KW-0689">Ribosomal protein</keyword>
<dbReference type="PANTHER" id="PTHR33284">
    <property type="entry name" value="RIBOSOMAL PROTEIN L25/GLN-TRNA SYNTHETASE, ANTI-CODON-BINDING DOMAIN-CONTAINING PROTEIN"/>
    <property type="match status" value="1"/>
</dbReference>
<dbReference type="InterPro" id="IPR020930">
    <property type="entry name" value="Ribosomal_uL5_bac-type"/>
</dbReference>
<feature type="domain" description="Large ribosomal subunit protein bL25 beta" evidence="8">
    <location>
        <begin position="105"/>
        <end position="182"/>
    </location>
</feature>
<dbReference type="Proteomes" id="UP000323166">
    <property type="component" value="Unassembled WGS sequence"/>
</dbReference>
<keyword evidence="2 5" id="KW-0694">RNA-binding</keyword>
<evidence type="ECO:0000256" key="1">
    <source>
        <dbReference type="ARBA" id="ARBA00022730"/>
    </source>
</evidence>
<dbReference type="GO" id="GO:0022625">
    <property type="term" value="C:cytosolic large ribosomal subunit"/>
    <property type="evidence" value="ECO:0007669"/>
    <property type="project" value="TreeGrafter"/>
</dbReference>
<evidence type="ECO:0000259" key="8">
    <source>
        <dbReference type="Pfam" id="PF14693"/>
    </source>
</evidence>
<keyword evidence="4 5" id="KW-0687">Ribonucleoprotein</keyword>
<dbReference type="InterPro" id="IPR001021">
    <property type="entry name" value="Ribosomal_bL25_long"/>
</dbReference>
<feature type="region of interest" description="Disordered" evidence="6">
    <location>
        <begin position="186"/>
        <end position="209"/>
    </location>
</feature>
<comment type="similarity">
    <text evidence="5">Belongs to the bacterial ribosomal protein bL25 family. CTC subfamily.</text>
</comment>
<evidence type="ECO:0000313" key="10">
    <source>
        <dbReference type="Proteomes" id="UP000323166"/>
    </source>
</evidence>
<reference evidence="9 10" key="1">
    <citation type="submission" date="2019-07" db="EMBL/GenBank/DDBJ databases">
        <title>Genomic Encyclopedia of Type Strains, Phase I: the one thousand microbial genomes (KMG-I) project.</title>
        <authorList>
            <person name="Kyrpides N."/>
        </authorList>
    </citation>
    <scope>NUCLEOTIDE SEQUENCE [LARGE SCALE GENOMIC DNA]</scope>
    <source>
        <strain evidence="9 10">DSM 6562</strain>
    </source>
</reference>
<evidence type="ECO:0000259" key="7">
    <source>
        <dbReference type="Pfam" id="PF01386"/>
    </source>
</evidence>
<dbReference type="PANTHER" id="PTHR33284:SF1">
    <property type="entry name" value="RIBOSOMAL PROTEIN L25_GLN-TRNA SYNTHETASE, ANTI-CODON-BINDING DOMAIN-CONTAINING PROTEIN"/>
    <property type="match status" value="1"/>
</dbReference>
<dbReference type="EMBL" id="VNHM01000003">
    <property type="protein sequence ID" value="TYO96977.1"/>
    <property type="molecule type" value="Genomic_DNA"/>
</dbReference>
<comment type="subunit">
    <text evidence="5">Part of the 50S ribosomal subunit; part of the 5S rRNA/L5/L18/L25 subcomplex. Contacts the 5S rRNA. Binds to the 5S rRNA independently of L5 and L18.</text>
</comment>
<dbReference type="CDD" id="cd00495">
    <property type="entry name" value="Ribosomal_L25_TL5_CTC"/>
    <property type="match status" value="1"/>
</dbReference>
<dbReference type="NCBIfam" id="TIGR00731">
    <property type="entry name" value="bL25_bact_ctc"/>
    <property type="match status" value="1"/>
</dbReference>
<sequence>MSNVNLQVNVRQRKGKSYRKELARRGMIPGVVYGKAVGSIPVEVELKPLQKILSSNPNAIIDLTIKGSGLEKEKQYKVLIKDAQYGIIQHDLISVDLHQISLDNKIDMTVPLKFTGEVGDGIAQFALRELQVSCLPVDIPKEITVNIEGLSVGDTIAVRDIAVPDKVEVLDEPGATVLTVVAQGVEESPDIEAEAGEGEAGTAGDETPA</sequence>
<feature type="compositionally biased region" description="Acidic residues" evidence="6">
    <location>
        <begin position="187"/>
        <end position="197"/>
    </location>
</feature>
<dbReference type="InterPro" id="IPR020057">
    <property type="entry name" value="Ribosomal_bL25_b-dom"/>
</dbReference>
<dbReference type="GO" id="GO:0008097">
    <property type="term" value="F:5S rRNA binding"/>
    <property type="evidence" value="ECO:0007669"/>
    <property type="project" value="InterPro"/>
</dbReference>
<dbReference type="RefSeq" id="WP_166510832.1">
    <property type="nucleotide sequence ID" value="NZ_VNHM01000003.1"/>
</dbReference>
<protein>
    <recommendedName>
        <fullName evidence="5">Large ribosomal subunit protein bL25</fullName>
    </recommendedName>
    <alternativeName>
        <fullName evidence="5">General stress protein CTC</fullName>
    </alternativeName>
</protein>
<proteinExistence type="inferred from homology"/>
<dbReference type="SUPFAM" id="SSF50715">
    <property type="entry name" value="Ribosomal protein L25-like"/>
    <property type="match status" value="1"/>
</dbReference>